<evidence type="ECO:0000313" key="6">
    <source>
        <dbReference type="Proteomes" id="UP001205861"/>
    </source>
</evidence>
<dbReference type="Proteomes" id="UP001205861">
    <property type="component" value="Unassembled WGS sequence"/>
</dbReference>
<gene>
    <name evidence="5" type="ORF">NX773_08730</name>
</gene>
<keyword evidence="2" id="KW-0238">DNA-binding</keyword>
<name>A0ABT2BIC1_9BURK</name>
<dbReference type="SUPFAM" id="SSF46689">
    <property type="entry name" value="Homeodomain-like"/>
    <property type="match status" value="1"/>
</dbReference>
<keyword evidence="3" id="KW-0804">Transcription</keyword>
<comment type="caution">
    <text evidence="5">The sequence shown here is derived from an EMBL/GenBank/DDBJ whole genome shotgun (WGS) entry which is preliminary data.</text>
</comment>
<evidence type="ECO:0000259" key="4">
    <source>
        <dbReference type="PROSITE" id="PS01124"/>
    </source>
</evidence>
<keyword evidence="6" id="KW-1185">Reference proteome</keyword>
<evidence type="ECO:0000256" key="2">
    <source>
        <dbReference type="ARBA" id="ARBA00023125"/>
    </source>
</evidence>
<proteinExistence type="predicted"/>
<reference evidence="5 6" key="1">
    <citation type="submission" date="2022-08" db="EMBL/GenBank/DDBJ databases">
        <title>Reclassification of Massilia species as members of the genera Telluria, Duganella, Pseudoduganella, Mokoshia gen. nov. and Zemynaea gen. nov. using orthogonal and non-orthogonal genome-based approaches.</title>
        <authorList>
            <person name="Bowman J.P."/>
        </authorList>
    </citation>
    <scope>NUCLEOTIDE SEQUENCE [LARGE SCALE GENOMIC DNA]</scope>
    <source>
        <strain evidence="5 6">JCM 31607</strain>
    </source>
</reference>
<dbReference type="InterPro" id="IPR009057">
    <property type="entry name" value="Homeodomain-like_sf"/>
</dbReference>
<dbReference type="PROSITE" id="PS01124">
    <property type="entry name" value="HTH_ARAC_FAMILY_2"/>
    <property type="match status" value="1"/>
</dbReference>
<dbReference type="SMART" id="SM00342">
    <property type="entry name" value="HTH_ARAC"/>
    <property type="match status" value="1"/>
</dbReference>
<dbReference type="EMBL" id="JANUGV010000002">
    <property type="protein sequence ID" value="MCS0608247.1"/>
    <property type="molecule type" value="Genomic_DNA"/>
</dbReference>
<keyword evidence="1" id="KW-0805">Transcription regulation</keyword>
<organism evidence="5 6">
    <name type="scientific">Massilia solisilvae</name>
    <dbReference type="NCBI Taxonomy" id="1811225"/>
    <lineage>
        <taxon>Bacteria</taxon>
        <taxon>Pseudomonadati</taxon>
        <taxon>Pseudomonadota</taxon>
        <taxon>Betaproteobacteria</taxon>
        <taxon>Burkholderiales</taxon>
        <taxon>Oxalobacteraceae</taxon>
        <taxon>Telluria group</taxon>
        <taxon>Massilia</taxon>
    </lineage>
</organism>
<dbReference type="InterPro" id="IPR018060">
    <property type="entry name" value="HTH_AraC"/>
</dbReference>
<dbReference type="Gene3D" id="1.10.10.60">
    <property type="entry name" value="Homeodomain-like"/>
    <property type="match status" value="1"/>
</dbReference>
<dbReference type="PANTHER" id="PTHR46796:SF13">
    <property type="entry name" value="HTH-TYPE TRANSCRIPTIONAL ACTIVATOR RHAS"/>
    <property type="match status" value="1"/>
</dbReference>
<evidence type="ECO:0000256" key="1">
    <source>
        <dbReference type="ARBA" id="ARBA00023015"/>
    </source>
</evidence>
<feature type="domain" description="HTH araC/xylS-type" evidence="4">
    <location>
        <begin position="159"/>
        <end position="246"/>
    </location>
</feature>
<dbReference type="Pfam" id="PF12833">
    <property type="entry name" value="HTH_18"/>
    <property type="match status" value="1"/>
</dbReference>
<dbReference type="Pfam" id="PF20240">
    <property type="entry name" value="DUF6597"/>
    <property type="match status" value="1"/>
</dbReference>
<evidence type="ECO:0000313" key="5">
    <source>
        <dbReference type="EMBL" id="MCS0608247.1"/>
    </source>
</evidence>
<dbReference type="RefSeq" id="WP_258824048.1">
    <property type="nucleotide sequence ID" value="NZ_JANUGV010000002.1"/>
</dbReference>
<protein>
    <submittedName>
        <fullName evidence="5">Helix-turn-helix domain-containing protein</fullName>
    </submittedName>
</protein>
<dbReference type="InterPro" id="IPR050204">
    <property type="entry name" value="AraC_XylS_family_regulators"/>
</dbReference>
<dbReference type="PANTHER" id="PTHR46796">
    <property type="entry name" value="HTH-TYPE TRANSCRIPTIONAL ACTIVATOR RHAS-RELATED"/>
    <property type="match status" value="1"/>
</dbReference>
<sequence>MRVRRYLPGVALDDAVEAYTLLEMDKGTAAQPLRMLPPLSISLCLHYGGRVLAGYRSQTDAVGSALTGMHTAPRTYGTDGQVGIVLVTFRAGAVGQFFRLGAHELLHLNVELSDLLPPGEQERIEEALSRAREDGAKVAAVERFLTRLRTEQAADLLARRAAAVIERHGGEVSIARLAAAHHVSERQLERRFTRAVGISPKKFARLARFHRMLGKIGQASSVADLAAACGYYDQSHLIKECREFSGGFSELLPQGELTSLVFAGRAAG</sequence>
<dbReference type="InterPro" id="IPR046532">
    <property type="entry name" value="DUF6597"/>
</dbReference>
<accession>A0ABT2BIC1</accession>
<evidence type="ECO:0000256" key="3">
    <source>
        <dbReference type="ARBA" id="ARBA00023163"/>
    </source>
</evidence>